<reference evidence="3 4" key="1">
    <citation type="journal article" date="2019" name="Nat. Med.">
        <title>A library of human gut bacterial isolates paired with longitudinal multiomics data enables mechanistic microbiome research.</title>
        <authorList>
            <person name="Poyet M."/>
            <person name="Groussin M."/>
            <person name="Gibbons S.M."/>
            <person name="Avila-Pacheco J."/>
            <person name="Jiang X."/>
            <person name="Kearney S.M."/>
            <person name="Perrotta A.R."/>
            <person name="Berdy B."/>
            <person name="Zhao S."/>
            <person name="Lieberman T.D."/>
            <person name="Swanson P.K."/>
            <person name="Smith M."/>
            <person name="Roesemann S."/>
            <person name="Alexander J.E."/>
            <person name="Rich S.A."/>
            <person name="Livny J."/>
            <person name="Vlamakis H."/>
            <person name="Clish C."/>
            <person name="Bullock K."/>
            <person name="Deik A."/>
            <person name="Scott J."/>
            <person name="Pierce K.A."/>
            <person name="Xavier R.J."/>
            <person name="Alm E.J."/>
        </authorList>
    </citation>
    <scope>NUCLEOTIDE SEQUENCE [LARGE SCALE GENOMIC DNA]</scope>
    <source>
        <strain evidence="1 3">BIOML-A4</strain>
        <strain evidence="2 4">BIOML-A5</strain>
    </source>
</reference>
<dbReference type="AlphaFoldDB" id="A0A6N7S7J6"/>
<organism evidence="1 3">
    <name type="scientific">Holdemania massiliensis</name>
    <dbReference type="NCBI Taxonomy" id="1468449"/>
    <lineage>
        <taxon>Bacteria</taxon>
        <taxon>Bacillati</taxon>
        <taxon>Bacillota</taxon>
        <taxon>Erysipelotrichia</taxon>
        <taxon>Erysipelotrichales</taxon>
        <taxon>Erysipelotrichaceae</taxon>
        <taxon>Holdemania</taxon>
    </lineage>
</organism>
<dbReference type="RefSeq" id="WP_151848925.1">
    <property type="nucleotide sequence ID" value="NZ_CALJPI010000039.1"/>
</dbReference>
<dbReference type="Proteomes" id="UP000433575">
    <property type="component" value="Unassembled WGS sequence"/>
</dbReference>
<evidence type="ECO:0000313" key="1">
    <source>
        <dbReference type="EMBL" id="MSA89518.1"/>
    </source>
</evidence>
<dbReference type="PROSITE" id="PS51257">
    <property type="entry name" value="PROKAR_LIPOPROTEIN"/>
    <property type="match status" value="1"/>
</dbReference>
<dbReference type="Proteomes" id="UP000480929">
    <property type="component" value="Unassembled WGS sequence"/>
</dbReference>
<dbReference type="EMBL" id="WKPJ01000012">
    <property type="protein sequence ID" value="MSA89518.1"/>
    <property type="molecule type" value="Genomic_DNA"/>
</dbReference>
<evidence type="ECO:0000313" key="2">
    <source>
        <dbReference type="EMBL" id="MSC33196.1"/>
    </source>
</evidence>
<comment type="caution">
    <text evidence="1">The sequence shown here is derived from an EMBL/GenBank/DDBJ whole genome shotgun (WGS) entry which is preliminary data.</text>
</comment>
<gene>
    <name evidence="2" type="ORF">GKD88_08680</name>
    <name evidence="1" type="ORF">GKE08_09275</name>
</gene>
<accession>A0A6N7S7J6</accession>
<protein>
    <submittedName>
        <fullName evidence="1">Uncharacterized protein</fullName>
    </submittedName>
</protein>
<sequence length="254" mass="28801">MLKRVLWILLLILLTGCEKPAEIQPSISAEPSITPTPSISDKTLYDFPKGNITFKDIIPNNVVGLTLQQSDIGSHVFVILNKQAAMQFIKLIQNQEMSTDYEIVHGAGGFSTIMTITNDENEQYFYKEVTSECTIEMKVNGDSILYGYLSSQESILGSTMNQYFDGVLVTFKNNSGVFSLVPLLIVNENYTITGEYYDGWIPPYDSIKDYDFISEGFTAYENGQAIERFPNEVGEHYIIFENEIGKYQLKYYVQ</sequence>
<keyword evidence="4" id="KW-1185">Reference proteome</keyword>
<name>A0A6N7S7J6_9FIRM</name>
<evidence type="ECO:0000313" key="3">
    <source>
        <dbReference type="Proteomes" id="UP000433575"/>
    </source>
</evidence>
<dbReference type="EMBL" id="WKPI01000013">
    <property type="protein sequence ID" value="MSC33196.1"/>
    <property type="molecule type" value="Genomic_DNA"/>
</dbReference>
<proteinExistence type="predicted"/>
<evidence type="ECO:0000313" key="4">
    <source>
        <dbReference type="Proteomes" id="UP000480929"/>
    </source>
</evidence>